<protein>
    <recommendedName>
        <fullName evidence="4">SMODS and SLOG-associating 2TM effector domain-containing protein</fullName>
    </recommendedName>
</protein>
<keyword evidence="1" id="KW-1133">Transmembrane helix</keyword>
<accession>A0AAI8FDM8</accession>
<sequence length="163" mass="19211">MNLIKQQLLDYIDKKLARLTRNKILAFQFSRLIKYISLVASLSIVILAAVVIYLEILRYNKIPVATRKPFFQELGLTIVLATFIVLTFILNIFLGVYKEIMKYHDFKKAQRELNYIYLKIESDPNYSYETFELDFKEINDFYLAKKDVSKLKLLKKAILGVKK</sequence>
<organism evidence="2 3">
    <name type="scientific">Mesomycoplasma hyorhinis SK76</name>
    <dbReference type="NCBI Taxonomy" id="1118964"/>
    <lineage>
        <taxon>Bacteria</taxon>
        <taxon>Bacillati</taxon>
        <taxon>Mycoplasmatota</taxon>
        <taxon>Mycoplasmoidales</taxon>
        <taxon>Metamycoplasmataceae</taxon>
        <taxon>Mesomycoplasma</taxon>
    </lineage>
</organism>
<dbReference type="Proteomes" id="UP000009399">
    <property type="component" value="Chromosome"/>
</dbReference>
<evidence type="ECO:0000313" key="3">
    <source>
        <dbReference type="Proteomes" id="UP000009399"/>
    </source>
</evidence>
<dbReference type="GeneID" id="93248165"/>
<feature type="transmembrane region" description="Helical" evidence="1">
    <location>
        <begin position="32"/>
        <end position="54"/>
    </location>
</feature>
<gene>
    <name evidence="2" type="ORF">MOS_021</name>
</gene>
<name>A0AAI8FDM8_MESHY</name>
<feature type="transmembrane region" description="Helical" evidence="1">
    <location>
        <begin position="74"/>
        <end position="97"/>
    </location>
</feature>
<dbReference type="KEGG" id="mhs:MOS_021"/>
<keyword evidence="1" id="KW-0812">Transmembrane</keyword>
<dbReference type="EMBL" id="CP003914">
    <property type="protein sequence ID" value="AFX73953.1"/>
    <property type="molecule type" value="Genomic_DNA"/>
</dbReference>
<dbReference type="RefSeq" id="WP_013301855.1">
    <property type="nucleotide sequence ID" value="NC_019552.1"/>
</dbReference>
<evidence type="ECO:0008006" key="4">
    <source>
        <dbReference type="Google" id="ProtNLM"/>
    </source>
</evidence>
<evidence type="ECO:0000256" key="1">
    <source>
        <dbReference type="SAM" id="Phobius"/>
    </source>
</evidence>
<evidence type="ECO:0000313" key="2">
    <source>
        <dbReference type="EMBL" id="AFX73953.1"/>
    </source>
</evidence>
<reference evidence="2 3" key="1">
    <citation type="journal article" date="2013" name="Genome Announc.">
        <title>Complete Genome Sequence of Mycoplasma hyorhinis Strain SK76.</title>
        <authorList>
            <person name="Goodison S."/>
            <person name="Urquidi V."/>
            <person name="Kumar D."/>
            <person name="Reyes L."/>
            <person name="Rosser C.J."/>
        </authorList>
    </citation>
    <scope>NUCLEOTIDE SEQUENCE [LARGE SCALE GENOMIC DNA]</scope>
    <source>
        <strain evidence="2 3">SK76</strain>
    </source>
</reference>
<proteinExistence type="predicted"/>
<keyword evidence="1" id="KW-0472">Membrane</keyword>
<dbReference type="AlphaFoldDB" id="A0AAI8FDM8"/>